<accession>A0ABW0P0T3</accession>
<dbReference type="InterPro" id="IPR022488">
    <property type="entry name" value="PPK2-related"/>
</dbReference>
<evidence type="ECO:0000256" key="6">
    <source>
        <dbReference type="RuleBase" id="RU369062"/>
    </source>
</evidence>
<dbReference type="PANTHER" id="PTHR34383:SF1">
    <property type="entry name" value="ADP-POLYPHOSPHATE PHOSPHOTRANSFERASE"/>
    <property type="match status" value="1"/>
</dbReference>
<dbReference type="NCBIfam" id="TIGR03707">
    <property type="entry name" value="PPK2_P_aer"/>
    <property type="match status" value="1"/>
</dbReference>
<gene>
    <name evidence="9" type="primary">ppk2</name>
    <name evidence="9" type="ORF">ACFPN9_12070</name>
</gene>
<protein>
    <recommendedName>
        <fullName evidence="6">ADP/GDP-polyphosphate phosphotransferase</fullName>
        <ecNumber evidence="6">2.7.4.-</ecNumber>
    </recommendedName>
    <alternativeName>
        <fullName evidence="6">Polyphosphate kinase PPK2</fullName>
    </alternativeName>
</protein>
<organism evidence="9 10">
    <name type="scientific">Bosea massiliensis</name>
    <dbReference type="NCBI Taxonomy" id="151419"/>
    <lineage>
        <taxon>Bacteria</taxon>
        <taxon>Pseudomonadati</taxon>
        <taxon>Pseudomonadota</taxon>
        <taxon>Alphaproteobacteria</taxon>
        <taxon>Hyphomicrobiales</taxon>
        <taxon>Boseaceae</taxon>
        <taxon>Bosea</taxon>
    </lineage>
</organism>
<dbReference type="InterPro" id="IPR022486">
    <property type="entry name" value="PPK2_PA0141"/>
</dbReference>
<evidence type="ECO:0000256" key="4">
    <source>
        <dbReference type="ARBA" id="ARBA00023310"/>
    </source>
</evidence>
<dbReference type="Gene3D" id="3.40.50.300">
    <property type="entry name" value="P-loop containing nucleotide triphosphate hydrolases"/>
    <property type="match status" value="1"/>
</dbReference>
<evidence type="ECO:0000256" key="1">
    <source>
        <dbReference type="ARBA" id="ARBA00009924"/>
    </source>
</evidence>
<evidence type="ECO:0000313" key="10">
    <source>
        <dbReference type="Proteomes" id="UP001596060"/>
    </source>
</evidence>
<dbReference type="Proteomes" id="UP001596060">
    <property type="component" value="Unassembled WGS sequence"/>
</dbReference>
<dbReference type="PANTHER" id="PTHR34383">
    <property type="entry name" value="POLYPHOSPHATE:AMP PHOSPHOTRANSFERASE-RELATED"/>
    <property type="match status" value="1"/>
</dbReference>
<evidence type="ECO:0000256" key="7">
    <source>
        <dbReference type="SAM" id="MobiDB-lite"/>
    </source>
</evidence>
<name>A0ABW0P0T3_9HYPH</name>
<dbReference type="GO" id="GO:0008976">
    <property type="term" value="F:polyphosphate kinase activity"/>
    <property type="evidence" value="ECO:0007669"/>
    <property type="project" value="UniProtKB-EC"/>
</dbReference>
<evidence type="ECO:0000313" key="9">
    <source>
        <dbReference type="EMBL" id="MFC5505995.1"/>
    </source>
</evidence>
<dbReference type="InterPro" id="IPR027417">
    <property type="entry name" value="P-loop_NTPase"/>
</dbReference>
<dbReference type="Pfam" id="PF03976">
    <property type="entry name" value="PPK2"/>
    <property type="match status" value="1"/>
</dbReference>
<feature type="region of interest" description="Disordered" evidence="7">
    <location>
        <begin position="1"/>
        <end position="47"/>
    </location>
</feature>
<dbReference type="SUPFAM" id="SSF52540">
    <property type="entry name" value="P-loop containing nucleoside triphosphate hydrolases"/>
    <property type="match status" value="1"/>
</dbReference>
<comment type="caution">
    <text evidence="9">The sequence shown here is derived from an EMBL/GenBank/DDBJ whole genome shotgun (WGS) entry which is preliminary data.</text>
</comment>
<dbReference type="EC" id="2.7.4.-" evidence="6"/>
<dbReference type="EMBL" id="JBHSLU010000030">
    <property type="protein sequence ID" value="MFC5505995.1"/>
    <property type="molecule type" value="Genomic_DNA"/>
</dbReference>
<comment type="function">
    <text evidence="6">Uses inorganic polyphosphate (polyP) as a donor to convert GDP to GTP or ADP to ATP.</text>
</comment>
<feature type="domain" description="Polyphosphate kinase-2-related" evidence="8">
    <location>
        <begin position="74"/>
        <end position="297"/>
    </location>
</feature>
<keyword evidence="2 6" id="KW-0808">Transferase</keyword>
<evidence type="ECO:0000256" key="2">
    <source>
        <dbReference type="ARBA" id="ARBA00022679"/>
    </source>
</evidence>
<keyword evidence="10" id="KW-1185">Reference proteome</keyword>
<reference evidence="10" key="1">
    <citation type="journal article" date="2019" name="Int. J. Syst. Evol. Microbiol.">
        <title>The Global Catalogue of Microorganisms (GCM) 10K type strain sequencing project: providing services to taxonomists for standard genome sequencing and annotation.</title>
        <authorList>
            <consortium name="The Broad Institute Genomics Platform"/>
            <consortium name="The Broad Institute Genome Sequencing Center for Infectious Disease"/>
            <person name="Wu L."/>
            <person name="Ma J."/>
        </authorList>
    </citation>
    <scope>NUCLEOTIDE SEQUENCE [LARGE SCALE GENOMIC DNA]</scope>
    <source>
        <strain evidence="10">CCUG 43117</strain>
    </source>
</reference>
<evidence type="ECO:0000259" key="8">
    <source>
        <dbReference type="Pfam" id="PF03976"/>
    </source>
</evidence>
<evidence type="ECO:0000256" key="3">
    <source>
        <dbReference type="ARBA" id="ARBA00022777"/>
    </source>
</evidence>
<keyword evidence="4" id="KW-0066">ATP synthesis</keyword>
<proteinExistence type="inferred from homology"/>
<comment type="subunit">
    <text evidence="6">Homotetramer.</text>
</comment>
<comment type="catalytic activity">
    <reaction evidence="5">
        <text>[phosphate](n) + ATP = [phosphate](n+1) + ADP</text>
        <dbReference type="Rhea" id="RHEA:19573"/>
        <dbReference type="Rhea" id="RHEA-COMP:9859"/>
        <dbReference type="Rhea" id="RHEA-COMP:14280"/>
        <dbReference type="ChEBI" id="CHEBI:16838"/>
        <dbReference type="ChEBI" id="CHEBI:30616"/>
        <dbReference type="ChEBI" id="CHEBI:456216"/>
    </reaction>
    <physiologicalReaction direction="right-to-left" evidence="5">
        <dbReference type="Rhea" id="RHEA:19575"/>
    </physiologicalReaction>
</comment>
<keyword evidence="3 6" id="KW-0418">Kinase</keyword>
<dbReference type="RefSeq" id="WP_066719097.1">
    <property type="nucleotide sequence ID" value="NZ_JBHSLU010000030.1"/>
</dbReference>
<evidence type="ECO:0000256" key="5">
    <source>
        <dbReference type="ARBA" id="ARBA00024500"/>
    </source>
</evidence>
<feature type="compositionally biased region" description="Low complexity" evidence="7">
    <location>
        <begin position="23"/>
        <end position="32"/>
    </location>
</feature>
<sequence>MAKTLSARTKKSAIRLVSDSGEGPAPATTGRTPKTKTPRKPLGPQGFDIEAETLPEAITDAAFRSGEYPYGKRMKRKRYERELEPLQIELQKLATWVRERKERVVIVFEGRDGAGKGGTIGRFTQHLNPRQARVVALSKPSDSEAGQWYFQRYAAQMPTAGEIVFFDRSWYNRAGVERVMGFCTPEQTDTLLHEAPAFEGMLVRDGIRLIKLFITIGPEMQMLRLHARWHDPLKRWKLSPIDFEAIPRFAAYSEAFDEMLRRSSTDRAPWHVIRGNDKLRARLNAIRHVLLSIPYDGRDEAAIGELDRKIVLDVKHYLHEGGEV</sequence>
<comment type="similarity">
    <text evidence="1 6">Belongs to the polyphosphate kinase 2 (PPK2) family. Class I subfamily.</text>
</comment>